<evidence type="ECO:0000256" key="2">
    <source>
        <dbReference type="ARBA" id="ARBA00023002"/>
    </source>
</evidence>
<dbReference type="RefSeq" id="WP_344855339.1">
    <property type="nucleotide sequence ID" value="NZ_BAAAZN010000001.1"/>
</dbReference>
<proteinExistence type="inferred from homology"/>
<dbReference type="PANTHER" id="PTHR30466">
    <property type="entry name" value="FLAVIN REDUCTASE"/>
    <property type="match status" value="1"/>
</dbReference>
<reference evidence="5" key="1">
    <citation type="journal article" date="2019" name="Int. J. Syst. Evol. Microbiol.">
        <title>The Global Catalogue of Microorganisms (GCM) 10K type strain sequencing project: providing services to taxonomists for standard genome sequencing and annotation.</title>
        <authorList>
            <consortium name="The Broad Institute Genomics Platform"/>
            <consortium name="The Broad Institute Genome Sequencing Center for Infectious Disease"/>
            <person name="Wu L."/>
            <person name="Ma J."/>
        </authorList>
    </citation>
    <scope>NUCLEOTIDE SEQUENCE [LARGE SCALE GENOMIC DNA]</scope>
    <source>
        <strain evidence="5">JCM 16898</strain>
    </source>
</reference>
<dbReference type="Gene3D" id="2.30.110.10">
    <property type="entry name" value="Electron Transport, Fmn-binding Protein, Chain A"/>
    <property type="match status" value="1"/>
</dbReference>
<dbReference type="EMBL" id="BAAAZN010000001">
    <property type="protein sequence ID" value="GAA3527426.1"/>
    <property type="molecule type" value="Genomic_DNA"/>
</dbReference>
<comment type="caution">
    <text evidence="4">The sequence shown here is derived from an EMBL/GenBank/DDBJ whole genome shotgun (WGS) entry which is preliminary data.</text>
</comment>
<comment type="similarity">
    <text evidence="1">Belongs to the non-flavoprotein flavin reductase family.</text>
</comment>
<sequence>MTADQHLEPSVDPGRLRKAMSRFCTGVAVITGVDDAGPTGLLVQSLASVSLDPPLVLFCPQKTSRSWPRIVGTGRFGANILSEGQRHLCDTFATSGEDKFHGVRWHPSRTGTPMLDGQLAYVECRIEAVHDAGDHEIVLGRVTDLSESELDGPLLFYRGRFGGWAA</sequence>
<organism evidence="4 5">
    <name type="scientific">Amycolatopsis ultiminotia</name>
    <dbReference type="NCBI Taxonomy" id="543629"/>
    <lineage>
        <taxon>Bacteria</taxon>
        <taxon>Bacillati</taxon>
        <taxon>Actinomycetota</taxon>
        <taxon>Actinomycetes</taxon>
        <taxon>Pseudonocardiales</taxon>
        <taxon>Pseudonocardiaceae</taxon>
        <taxon>Amycolatopsis</taxon>
    </lineage>
</organism>
<name>A0ABP6V2A1_9PSEU</name>
<evidence type="ECO:0000313" key="5">
    <source>
        <dbReference type="Proteomes" id="UP001500689"/>
    </source>
</evidence>
<dbReference type="SMART" id="SM00903">
    <property type="entry name" value="Flavin_Reduct"/>
    <property type="match status" value="1"/>
</dbReference>
<keyword evidence="2" id="KW-0560">Oxidoreductase</keyword>
<evidence type="ECO:0000256" key="1">
    <source>
        <dbReference type="ARBA" id="ARBA00008898"/>
    </source>
</evidence>
<dbReference type="InterPro" id="IPR012349">
    <property type="entry name" value="Split_barrel_FMN-bd"/>
</dbReference>
<dbReference type="InterPro" id="IPR002563">
    <property type="entry name" value="Flavin_Rdtase-like_dom"/>
</dbReference>
<protein>
    <submittedName>
        <fullName evidence="4">Flavin reductase family protein</fullName>
    </submittedName>
</protein>
<dbReference type="PANTHER" id="PTHR30466:SF11">
    <property type="entry name" value="FLAVIN-DEPENDENT MONOOXYGENASE, REDUCTASE SUBUNIT HSAB"/>
    <property type="match status" value="1"/>
</dbReference>
<dbReference type="SUPFAM" id="SSF50475">
    <property type="entry name" value="FMN-binding split barrel"/>
    <property type="match status" value="1"/>
</dbReference>
<gene>
    <name evidence="4" type="ORF">GCM10022222_08040</name>
</gene>
<dbReference type="Pfam" id="PF01613">
    <property type="entry name" value="Flavin_Reduct"/>
    <property type="match status" value="1"/>
</dbReference>
<feature type="domain" description="Flavin reductase like" evidence="3">
    <location>
        <begin position="20"/>
        <end position="163"/>
    </location>
</feature>
<evidence type="ECO:0000313" key="4">
    <source>
        <dbReference type="EMBL" id="GAA3527426.1"/>
    </source>
</evidence>
<dbReference type="InterPro" id="IPR050268">
    <property type="entry name" value="NADH-dep_flavin_reductase"/>
</dbReference>
<accession>A0ABP6V2A1</accession>
<evidence type="ECO:0000259" key="3">
    <source>
        <dbReference type="SMART" id="SM00903"/>
    </source>
</evidence>
<keyword evidence="5" id="KW-1185">Reference proteome</keyword>
<dbReference type="Proteomes" id="UP001500689">
    <property type="component" value="Unassembled WGS sequence"/>
</dbReference>